<comment type="caution">
    <text evidence="1">The sequence shown here is derived from an EMBL/GenBank/DDBJ whole genome shotgun (WGS) entry which is preliminary data.</text>
</comment>
<sequence length="187" mass="22042">MKNILYHLIIAIRRFNEKLSLMFIIDALFQHFQLFGTLCRFNGKITMEGKALTVEAGTHDGEDNGRGPHQGDHSQVFPLCNSHYVRSRVGHSRTTGFGDHAHRMPLHQRLQIAGDVFGRRMLVQRIECQRINIYSLVHLFQKTACRAHILHDEIADSQYYLLIIRRQHRFNRRIAQRDWQKIKCEFH</sequence>
<protein>
    <submittedName>
        <fullName evidence="1">Uncharacterized protein</fullName>
    </submittedName>
</protein>
<accession>A0ABC9N835</accession>
<dbReference type="AlphaFoldDB" id="A0ABC9N835"/>
<organism evidence="1 2">
    <name type="scientific">Bacteroides uniformis (strain ATCC 8492 / DSM 6597 / CCUG 4942 / CIP 103695 / JCM 5828 / KCTC 5204 / NCTC 13054 / VPI 0061)</name>
    <dbReference type="NCBI Taxonomy" id="411479"/>
    <lineage>
        <taxon>Bacteria</taxon>
        <taxon>Pseudomonadati</taxon>
        <taxon>Bacteroidota</taxon>
        <taxon>Bacteroidia</taxon>
        <taxon>Bacteroidales</taxon>
        <taxon>Bacteroidaceae</taxon>
        <taxon>Bacteroides</taxon>
    </lineage>
</organism>
<gene>
    <name evidence="1" type="ORF">BACUNI_03590</name>
</gene>
<evidence type="ECO:0000313" key="2">
    <source>
        <dbReference type="Proteomes" id="UP000004110"/>
    </source>
</evidence>
<evidence type="ECO:0000313" key="1">
    <source>
        <dbReference type="EMBL" id="EDO52795.1"/>
    </source>
</evidence>
<reference evidence="1" key="1">
    <citation type="submission" date="2007-06" db="EMBL/GenBank/DDBJ databases">
        <authorList>
            <person name="Fulton L."/>
            <person name="Clifton S."/>
            <person name="Fulton B."/>
            <person name="Xu J."/>
            <person name="Minx P."/>
            <person name="Pepin K.H."/>
            <person name="Johnson M."/>
            <person name="Thiruvilangam P."/>
            <person name="Bhonagiri V."/>
            <person name="Nash W.E."/>
            <person name="Mardis E.R."/>
            <person name="Wilson R.K."/>
        </authorList>
    </citation>
    <scope>NUCLEOTIDE SEQUENCE [LARGE SCALE GENOMIC DNA]</scope>
    <source>
        <strain evidence="1">ATCC 8492</strain>
    </source>
</reference>
<dbReference type="Proteomes" id="UP000004110">
    <property type="component" value="Unassembled WGS sequence"/>
</dbReference>
<reference evidence="1" key="2">
    <citation type="submission" date="2013-11" db="EMBL/GenBank/DDBJ databases">
        <title>Draft genome sequence of Bacteroides uniformis (ATCC 8492).</title>
        <authorList>
            <person name="Sudarsanam P."/>
            <person name="Ley R."/>
            <person name="Guruge J."/>
            <person name="Turnbaugh P.J."/>
            <person name="Mahowald M."/>
            <person name="Liep D."/>
            <person name="Gordon J."/>
        </authorList>
    </citation>
    <scope>NUCLEOTIDE SEQUENCE</scope>
    <source>
        <strain evidence="1">ATCC 8492</strain>
    </source>
</reference>
<proteinExistence type="predicted"/>
<dbReference type="EMBL" id="AAYH02000047">
    <property type="protein sequence ID" value="EDO52795.1"/>
    <property type="molecule type" value="Genomic_DNA"/>
</dbReference>
<keyword evidence="2" id="KW-1185">Reference proteome</keyword>
<name>A0ABC9N835_BACUC</name>